<organism evidence="6 7">
    <name type="scientific">Paraburkholderia phenazinium</name>
    <dbReference type="NCBI Taxonomy" id="60549"/>
    <lineage>
        <taxon>Bacteria</taxon>
        <taxon>Pseudomonadati</taxon>
        <taxon>Pseudomonadota</taxon>
        <taxon>Betaproteobacteria</taxon>
        <taxon>Burkholderiales</taxon>
        <taxon>Burkholderiaceae</taxon>
        <taxon>Paraburkholderia</taxon>
    </lineage>
</organism>
<dbReference type="AlphaFoldDB" id="A0A1G7X1J0"/>
<evidence type="ECO:0000256" key="3">
    <source>
        <dbReference type="PROSITE-ProRule" id="PRU00169"/>
    </source>
</evidence>
<dbReference type="PANTHER" id="PTHR43214:SF17">
    <property type="entry name" value="TRANSCRIPTIONAL REGULATORY PROTEIN RCSB"/>
    <property type="match status" value="1"/>
</dbReference>
<dbReference type="CDD" id="cd17535">
    <property type="entry name" value="REC_NarL-like"/>
    <property type="match status" value="1"/>
</dbReference>
<dbReference type="InterPro" id="IPR039420">
    <property type="entry name" value="WalR-like"/>
</dbReference>
<dbReference type="PANTHER" id="PTHR43214">
    <property type="entry name" value="TWO-COMPONENT RESPONSE REGULATOR"/>
    <property type="match status" value="1"/>
</dbReference>
<evidence type="ECO:0000256" key="2">
    <source>
        <dbReference type="ARBA" id="ARBA00023125"/>
    </source>
</evidence>
<dbReference type="CDD" id="cd06170">
    <property type="entry name" value="LuxR_C_like"/>
    <property type="match status" value="1"/>
</dbReference>
<dbReference type="SUPFAM" id="SSF52172">
    <property type="entry name" value="CheY-like"/>
    <property type="match status" value="1"/>
</dbReference>
<dbReference type="GO" id="GO:0006355">
    <property type="term" value="P:regulation of DNA-templated transcription"/>
    <property type="evidence" value="ECO:0007669"/>
    <property type="project" value="InterPro"/>
</dbReference>
<dbReference type="InterPro" id="IPR001789">
    <property type="entry name" value="Sig_transdc_resp-reg_receiver"/>
</dbReference>
<dbReference type="PROSITE" id="PS50043">
    <property type="entry name" value="HTH_LUXR_2"/>
    <property type="match status" value="1"/>
</dbReference>
<dbReference type="InterPro" id="IPR058245">
    <property type="entry name" value="NreC/VraR/RcsB-like_REC"/>
</dbReference>
<dbReference type="InterPro" id="IPR011006">
    <property type="entry name" value="CheY-like_superfamily"/>
</dbReference>
<accession>A0A1G7X1J0</accession>
<evidence type="ECO:0000259" key="5">
    <source>
        <dbReference type="PROSITE" id="PS50110"/>
    </source>
</evidence>
<dbReference type="SMART" id="SM00448">
    <property type="entry name" value="REC"/>
    <property type="match status" value="1"/>
</dbReference>
<gene>
    <name evidence="6" type="ORF">SAMN05216466_105129</name>
</gene>
<evidence type="ECO:0000313" key="6">
    <source>
        <dbReference type="EMBL" id="SDG77420.1"/>
    </source>
</evidence>
<name>A0A1G7X1J0_9BURK</name>
<evidence type="ECO:0000313" key="7">
    <source>
        <dbReference type="Proteomes" id="UP000199706"/>
    </source>
</evidence>
<dbReference type="InterPro" id="IPR000792">
    <property type="entry name" value="Tscrpt_reg_LuxR_C"/>
</dbReference>
<dbReference type="RefSeq" id="WP_090684981.1">
    <property type="nucleotide sequence ID" value="NZ_CADERL010000001.1"/>
</dbReference>
<evidence type="ECO:0000259" key="4">
    <source>
        <dbReference type="PROSITE" id="PS50043"/>
    </source>
</evidence>
<dbReference type="EMBL" id="FNCJ01000005">
    <property type="protein sequence ID" value="SDG77420.1"/>
    <property type="molecule type" value="Genomic_DNA"/>
</dbReference>
<feature type="modified residue" description="4-aspartylphosphate" evidence="3">
    <location>
        <position position="63"/>
    </location>
</feature>
<dbReference type="GO" id="GO:0000160">
    <property type="term" value="P:phosphorelay signal transduction system"/>
    <property type="evidence" value="ECO:0007669"/>
    <property type="project" value="InterPro"/>
</dbReference>
<evidence type="ECO:0000256" key="1">
    <source>
        <dbReference type="ARBA" id="ARBA00022553"/>
    </source>
</evidence>
<dbReference type="Proteomes" id="UP000199706">
    <property type="component" value="Unassembled WGS sequence"/>
</dbReference>
<keyword evidence="2 6" id="KW-0238">DNA-binding</keyword>
<dbReference type="Gene3D" id="3.40.50.2300">
    <property type="match status" value="1"/>
</dbReference>
<dbReference type="SUPFAM" id="SSF46894">
    <property type="entry name" value="C-terminal effector domain of the bipartite response regulators"/>
    <property type="match status" value="1"/>
</dbReference>
<dbReference type="GO" id="GO:0003677">
    <property type="term" value="F:DNA binding"/>
    <property type="evidence" value="ECO:0007669"/>
    <property type="project" value="UniProtKB-KW"/>
</dbReference>
<reference evidence="6 7" key="1">
    <citation type="submission" date="2016-10" db="EMBL/GenBank/DDBJ databases">
        <authorList>
            <person name="de Groot N.N."/>
        </authorList>
    </citation>
    <scope>NUCLEOTIDE SEQUENCE [LARGE SCALE GENOMIC DNA]</scope>
    <source>
        <strain evidence="6 7">LMG 2247</strain>
    </source>
</reference>
<feature type="domain" description="HTH luxR-type" evidence="4">
    <location>
        <begin position="154"/>
        <end position="219"/>
    </location>
</feature>
<dbReference type="InterPro" id="IPR016032">
    <property type="entry name" value="Sig_transdc_resp-reg_C-effctor"/>
</dbReference>
<protein>
    <submittedName>
        <fullName evidence="6">DNA-binding response regulator, NarL/FixJ family, contains REC and HTH domains</fullName>
    </submittedName>
</protein>
<dbReference type="Pfam" id="PF00072">
    <property type="entry name" value="Response_reg"/>
    <property type="match status" value="1"/>
</dbReference>
<keyword evidence="1 3" id="KW-0597">Phosphoprotein</keyword>
<dbReference type="Pfam" id="PF00196">
    <property type="entry name" value="GerE"/>
    <property type="match status" value="1"/>
</dbReference>
<feature type="domain" description="Response regulatory" evidence="5">
    <location>
        <begin position="12"/>
        <end position="131"/>
    </location>
</feature>
<dbReference type="PRINTS" id="PR00038">
    <property type="entry name" value="HTHLUXR"/>
</dbReference>
<dbReference type="PROSITE" id="PS00622">
    <property type="entry name" value="HTH_LUXR_1"/>
    <property type="match status" value="1"/>
</dbReference>
<dbReference type="SMART" id="SM00421">
    <property type="entry name" value="HTH_LUXR"/>
    <property type="match status" value="1"/>
</dbReference>
<proteinExistence type="predicted"/>
<dbReference type="OrthoDB" id="8585266at2"/>
<sequence>MYESADTSTPVRTIIADDHPLVLLAVENLMSGFPNMEVVGRASDTDELFAEADRVECDLAVMDLHMPGKLEGDCFASLRQFRKRYPQVALVVLTMETDASALQKVLSLGVEALLSKRDRIDLIHVAVVSALARERYVSPAVRALIADAAQARRLEFVREMLTPRELDVLALYASGIGVTEIARRFARSVKTISSQKCAAMRKLGLKSDSELFKFAVEYGVLPEDTSHSRR</sequence>
<dbReference type="PROSITE" id="PS50110">
    <property type="entry name" value="RESPONSE_REGULATORY"/>
    <property type="match status" value="1"/>
</dbReference>